<evidence type="ECO:0000256" key="2">
    <source>
        <dbReference type="ARBA" id="ARBA00007405"/>
    </source>
</evidence>
<comment type="cofactor">
    <cofactor evidence="1 13">
        <name>adenosylcob(III)alamin</name>
        <dbReference type="ChEBI" id="CHEBI:18408"/>
    </cofactor>
</comment>
<keyword evidence="9" id="KW-1015">Disulfide bond</keyword>
<evidence type="ECO:0000313" key="15">
    <source>
        <dbReference type="EMBL" id="HGE99100.1"/>
    </source>
</evidence>
<evidence type="ECO:0000256" key="7">
    <source>
        <dbReference type="ARBA" id="ARBA00023002"/>
    </source>
</evidence>
<reference evidence="15" key="1">
    <citation type="journal article" date="2020" name="mSystems">
        <title>Genome- and Community-Level Interaction Insights into Carbon Utilization and Element Cycling Functions of Hydrothermarchaeota in Hydrothermal Sediment.</title>
        <authorList>
            <person name="Zhou Z."/>
            <person name="Liu Y."/>
            <person name="Xu W."/>
            <person name="Pan J."/>
            <person name="Luo Z.H."/>
            <person name="Li M."/>
        </authorList>
    </citation>
    <scope>NUCLEOTIDE SEQUENCE [LARGE SCALE GENOMIC DNA]</scope>
    <source>
        <strain evidence="15">SpSt-906</strain>
    </source>
</reference>
<evidence type="ECO:0000256" key="10">
    <source>
        <dbReference type="ARBA" id="ARBA00023285"/>
    </source>
</evidence>
<dbReference type="EC" id="1.17.4.1" evidence="13"/>
<dbReference type="PROSITE" id="PS51161">
    <property type="entry name" value="ATP_CONE"/>
    <property type="match status" value="1"/>
</dbReference>
<dbReference type="InterPro" id="IPR005144">
    <property type="entry name" value="ATP-cone_dom"/>
</dbReference>
<dbReference type="EMBL" id="DTMQ01000019">
    <property type="protein sequence ID" value="HGE99100.1"/>
    <property type="molecule type" value="Genomic_DNA"/>
</dbReference>
<evidence type="ECO:0000256" key="13">
    <source>
        <dbReference type="RuleBase" id="RU364064"/>
    </source>
</evidence>
<evidence type="ECO:0000256" key="5">
    <source>
        <dbReference type="ARBA" id="ARBA00022741"/>
    </source>
</evidence>
<evidence type="ECO:0000259" key="14">
    <source>
        <dbReference type="PROSITE" id="PS51161"/>
    </source>
</evidence>
<evidence type="ECO:0000256" key="9">
    <source>
        <dbReference type="ARBA" id="ARBA00023157"/>
    </source>
</evidence>
<comment type="caution">
    <text evidence="15">The sequence shown here is derived from an EMBL/GenBank/DDBJ whole genome shotgun (WGS) entry which is preliminary data.</text>
</comment>
<dbReference type="InterPro" id="IPR013344">
    <property type="entry name" value="RNR_NrdJ/NrdZ"/>
</dbReference>
<comment type="catalytic activity">
    <reaction evidence="11 13">
        <text>a 2'-deoxyribonucleoside 5'-diphosphate + [thioredoxin]-disulfide + H2O = a ribonucleoside 5'-diphosphate + [thioredoxin]-dithiol</text>
        <dbReference type="Rhea" id="RHEA:23252"/>
        <dbReference type="Rhea" id="RHEA-COMP:10698"/>
        <dbReference type="Rhea" id="RHEA-COMP:10700"/>
        <dbReference type="ChEBI" id="CHEBI:15377"/>
        <dbReference type="ChEBI" id="CHEBI:29950"/>
        <dbReference type="ChEBI" id="CHEBI:50058"/>
        <dbReference type="ChEBI" id="CHEBI:57930"/>
        <dbReference type="ChEBI" id="CHEBI:73316"/>
        <dbReference type="EC" id="1.17.4.1"/>
    </reaction>
</comment>
<evidence type="ECO:0000256" key="4">
    <source>
        <dbReference type="ARBA" id="ARBA00022634"/>
    </source>
</evidence>
<dbReference type="FunFam" id="3.20.70.20:FF:000018">
    <property type="entry name" value="Vitamin B12-dependent ribonucleotide reductase"/>
    <property type="match status" value="1"/>
</dbReference>
<dbReference type="Pfam" id="PF03477">
    <property type="entry name" value="ATP-cone"/>
    <property type="match status" value="1"/>
</dbReference>
<proteinExistence type="inferred from homology"/>
<evidence type="ECO:0000256" key="11">
    <source>
        <dbReference type="ARBA" id="ARBA00047754"/>
    </source>
</evidence>
<keyword evidence="10 13" id="KW-0170">Cobalt</keyword>
<feature type="domain" description="ATP-cone" evidence="14">
    <location>
        <begin position="2"/>
        <end position="94"/>
    </location>
</feature>
<name>A0A7C3Z1N1_UNCW3</name>
<evidence type="ECO:0000256" key="12">
    <source>
        <dbReference type="PROSITE-ProRule" id="PRU00492"/>
    </source>
</evidence>
<dbReference type="GO" id="GO:0009263">
    <property type="term" value="P:deoxyribonucleotide biosynthetic process"/>
    <property type="evidence" value="ECO:0007669"/>
    <property type="project" value="UniProtKB-KW"/>
</dbReference>
<sequence>MDKVKKRDGRIVDYDRTKIENAIYKALFATGLDNREIAKRLALRVEENLKSRFKEKIPSVEEIQDVVEKVLIGEGFSDTAKAYILYRRTREELRETKYLLGVKDDLKLSINAVTVLRKRYLIRDDQGEIVETPKDMFRRVARAIAEADKFYQEDWETSFRDFYEMMVNLEFLPNSPTLMNAATPIGQLSACFVLPIPDSIPGIFDTLKYTALIHQSGGGTGFSFSKIRPEGDIVKSTKGIASGPVSFMRIYDMATEVVKQGGRRRGANMGILNVNHPDIIEFITAKGKKGILNNFNLSVAVTDEFMEKVERGEDYELINPRNGKPVRKVNAKDIFDLICHNAWAYGDPGLIFLDEINRKNPTPEIGTIESTNPCGEQPLLPYESCNLGSINLVKMIKKSDFDWEKFRATIWKAVHFLDNVIDVNKFPLPEIEEMTKANRKIGLGVMGFADALLRLNIPYDSEEALVFGERVAQFLTENARAASRDLARRRGPFPNFPKSIYKNGEPIRNATVTTIAPTGTISIIAGVSSGIEPIFALSYVRIAMGGHRLFETNEYFEETLKKRGLYSSALIREVAEKGSVRNLSGIPDDIKRLFATALDISYDWHIRIQATFQKYIDNGVSKTVNLPFEASPETVRQAYFLAWRLKCKGITVYRYGSKEEQVLYIKPPTKDFLTVGEEFSGGCPEGVCIT</sequence>
<organism evidence="15">
    <name type="scientific">candidate division WOR-3 bacterium</name>
    <dbReference type="NCBI Taxonomy" id="2052148"/>
    <lineage>
        <taxon>Bacteria</taxon>
        <taxon>Bacteria division WOR-3</taxon>
    </lineage>
</organism>
<protein>
    <recommendedName>
        <fullName evidence="13">Vitamin B12-dependent ribonucleotide reductase</fullName>
        <ecNumber evidence="13">1.17.4.1</ecNumber>
    </recommendedName>
</protein>
<keyword evidence="4 13" id="KW-0237">DNA synthesis</keyword>
<dbReference type="GO" id="GO:0031419">
    <property type="term" value="F:cobalamin binding"/>
    <property type="evidence" value="ECO:0007669"/>
    <property type="project" value="UniProtKB-KW"/>
</dbReference>
<dbReference type="CDD" id="cd02888">
    <property type="entry name" value="RNR_II_dimer"/>
    <property type="match status" value="1"/>
</dbReference>
<dbReference type="Pfam" id="PF00317">
    <property type="entry name" value="Ribonuc_red_lgN"/>
    <property type="match status" value="1"/>
</dbReference>
<dbReference type="PRINTS" id="PR01183">
    <property type="entry name" value="RIBORDTASEM1"/>
</dbReference>
<dbReference type="InterPro" id="IPR050862">
    <property type="entry name" value="RdRp_reductase_class-2"/>
</dbReference>
<dbReference type="Gene3D" id="3.20.70.20">
    <property type="match status" value="1"/>
</dbReference>
<dbReference type="GO" id="GO:0071897">
    <property type="term" value="P:DNA biosynthetic process"/>
    <property type="evidence" value="ECO:0007669"/>
    <property type="project" value="UniProtKB-KW"/>
</dbReference>
<dbReference type="GO" id="GO:0004748">
    <property type="term" value="F:ribonucleoside-diphosphate reductase activity, thioredoxin disulfide as acceptor"/>
    <property type="evidence" value="ECO:0007669"/>
    <property type="project" value="UniProtKB-EC"/>
</dbReference>
<dbReference type="UniPathway" id="UPA00326"/>
<comment type="similarity">
    <text evidence="2 13">Belongs to the ribonucleoside diphosphate reductase class-2 family.</text>
</comment>
<keyword evidence="6 12" id="KW-0067">ATP-binding</keyword>
<dbReference type="AlphaFoldDB" id="A0A7C3Z1N1"/>
<dbReference type="InterPro" id="IPR013509">
    <property type="entry name" value="RNR_lsu_N"/>
</dbReference>
<dbReference type="PANTHER" id="PTHR43371">
    <property type="entry name" value="VITAMIN B12-DEPENDENT RIBONUCLEOTIDE REDUCTASE"/>
    <property type="match status" value="1"/>
</dbReference>
<evidence type="ECO:0000256" key="8">
    <source>
        <dbReference type="ARBA" id="ARBA00023116"/>
    </source>
</evidence>
<dbReference type="InterPro" id="IPR000788">
    <property type="entry name" value="RNR_lg_C"/>
</dbReference>
<evidence type="ECO:0000256" key="6">
    <source>
        <dbReference type="ARBA" id="ARBA00022840"/>
    </source>
</evidence>
<keyword evidence="5 12" id="KW-0547">Nucleotide-binding</keyword>
<accession>A0A7C3Z1N1</accession>
<keyword evidence="8" id="KW-0215">Deoxyribonucleotide synthesis</keyword>
<dbReference type="NCBIfam" id="TIGR02504">
    <property type="entry name" value="NrdJ_Z"/>
    <property type="match status" value="1"/>
</dbReference>
<dbReference type="InterPro" id="IPR008926">
    <property type="entry name" value="RNR_R1-su_N"/>
</dbReference>
<dbReference type="PANTHER" id="PTHR43371:SF1">
    <property type="entry name" value="RIBONUCLEOSIDE-DIPHOSPHATE REDUCTASE"/>
    <property type="match status" value="1"/>
</dbReference>
<keyword evidence="7 13" id="KW-0560">Oxidoreductase</keyword>
<keyword evidence="3 13" id="KW-0846">Cobalamin</keyword>
<evidence type="ECO:0000256" key="1">
    <source>
        <dbReference type="ARBA" id="ARBA00001922"/>
    </source>
</evidence>
<dbReference type="SUPFAM" id="SSF51998">
    <property type="entry name" value="PFL-like glycyl radical enzymes"/>
    <property type="match status" value="1"/>
</dbReference>
<dbReference type="SUPFAM" id="SSF48168">
    <property type="entry name" value="R1 subunit of ribonucleotide reductase, N-terminal domain"/>
    <property type="match status" value="1"/>
</dbReference>
<dbReference type="Pfam" id="PF02867">
    <property type="entry name" value="Ribonuc_red_lgC"/>
    <property type="match status" value="2"/>
</dbReference>
<comment type="function">
    <text evidence="13">Catalyzes the reduction of ribonucleotides to deoxyribonucleotides. May function to provide a pool of deoxyribonucleotide precursors for DNA repair during oxygen limitation and/or for immediate growth after restoration of oxygen.</text>
</comment>
<gene>
    <name evidence="15" type="ORF">ENX07_03405</name>
</gene>
<dbReference type="GO" id="GO:0005524">
    <property type="term" value="F:ATP binding"/>
    <property type="evidence" value="ECO:0007669"/>
    <property type="project" value="UniProtKB-UniRule"/>
</dbReference>
<evidence type="ECO:0000256" key="3">
    <source>
        <dbReference type="ARBA" id="ARBA00022628"/>
    </source>
</evidence>